<name>A0A0C4E7J6_MAGP6</name>
<protein>
    <submittedName>
        <fullName evidence="2 3">Uncharacterized protein</fullName>
    </submittedName>
</protein>
<feature type="region of interest" description="Disordered" evidence="1">
    <location>
        <begin position="1"/>
        <end position="36"/>
    </location>
</feature>
<feature type="compositionally biased region" description="Polar residues" evidence="1">
    <location>
        <begin position="298"/>
        <end position="314"/>
    </location>
</feature>
<feature type="compositionally biased region" description="Acidic residues" evidence="1">
    <location>
        <begin position="316"/>
        <end position="327"/>
    </location>
</feature>
<evidence type="ECO:0000256" key="1">
    <source>
        <dbReference type="SAM" id="MobiDB-lite"/>
    </source>
</evidence>
<feature type="region of interest" description="Disordered" evidence="1">
    <location>
        <begin position="250"/>
        <end position="278"/>
    </location>
</feature>
<dbReference type="EnsemblFungi" id="MAPG_08509T0">
    <property type="protein sequence ID" value="MAPG_08509T0"/>
    <property type="gene ID" value="MAPG_08509"/>
</dbReference>
<feature type="region of interest" description="Disordered" evidence="1">
    <location>
        <begin position="293"/>
        <end position="401"/>
    </location>
</feature>
<feature type="region of interest" description="Disordered" evidence="1">
    <location>
        <begin position="527"/>
        <end position="555"/>
    </location>
</feature>
<feature type="compositionally biased region" description="Polar residues" evidence="1">
    <location>
        <begin position="370"/>
        <end position="379"/>
    </location>
</feature>
<dbReference type="Proteomes" id="UP000011715">
    <property type="component" value="Unassembled WGS sequence"/>
</dbReference>
<dbReference type="eggNOG" id="ENOG502RM8I">
    <property type="taxonomic scope" value="Eukaryota"/>
</dbReference>
<dbReference type="EMBL" id="ADBL01002058">
    <property type="status" value="NOT_ANNOTATED_CDS"/>
    <property type="molecule type" value="Genomic_DNA"/>
</dbReference>
<dbReference type="VEuPathDB" id="FungiDB:MAPG_08509"/>
<organism evidence="3 4">
    <name type="scientific">Magnaporthiopsis poae (strain ATCC 64411 / 73-15)</name>
    <name type="common">Kentucky bluegrass fungus</name>
    <name type="synonym">Magnaporthe poae</name>
    <dbReference type="NCBI Taxonomy" id="644358"/>
    <lineage>
        <taxon>Eukaryota</taxon>
        <taxon>Fungi</taxon>
        <taxon>Dikarya</taxon>
        <taxon>Ascomycota</taxon>
        <taxon>Pezizomycotina</taxon>
        <taxon>Sordariomycetes</taxon>
        <taxon>Sordariomycetidae</taxon>
        <taxon>Magnaporthales</taxon>
        <taxon>Magnaporthaceae</taxon>
        <taxon>Magnaporthiopsis</taxon>
    </lineage>
</organism>
<gene>
    <name evidence="2" type="ORF">MAPG_08509</name>
</gene>
<keyword evidence="4" id="KW-1185">Reference proteome</keyword>
<reference evidence="3" key="4">
    <citation type="journal article" date="2015" name="G3 (Bethesda)">
        <title>Genome sequences of three phytopathogenic species of the Magnaporthaceae family of fungi.</title>
        <authorList>
            <person name="Okagaki L.H."/>
            <person name="Nunes C.C."/>
            <person name="Sailsbery J."/>
            <person name="Clay B."/>
            <person name="Brown D."/>
            <person name="John T."/>
            <person name="Oh Y."/>
            <person name="Young N."/>
            <person name="Fitzgerald M."/>
            <person name="Haas B.J."/>
            <person name="Zeng Q."/>
            <person name="Young S."/>
            <person name="Adiconis X."/>
            <person name="Fan L."/>
            <person name="Levin J.Z."/>
            <person name="Mitchell T.K."/>
            <person name="Okubara P.A."/>
            <person name="Farman M.L."/>
            <person name="Kohn L.M."/>
            <person name="Birren B."/>
            <person name="Ma L.-J."/>
            <person name="Dean R.A."/>
        </authorList>
    </citation>
    <scope>NUCLEOTIDE SEQUENCE</scope>
    <source>
        <strain evidence="3">ATCC 64411 / 73-15</strain>
    </source>
</reference>
<evidence type="ECO:0000313" key="2">
    <source>
        <dbReference type="EMBL" id="KLU89538.1"/>
    </source>
</evidence>
<reference evidence="2" key="3">
    <citation type="submission" date="2011-03" db="EMBL/GenBank/DDBJ databases">
        <title>Annotation of Magnaporthe poae ATCC 64411.</title>
        <authorList>
            <person name="Ma L.-J."/>
            <person name="Dead R."/>
            <person name="Young S.K."/>
            <person name="Zeng Q."/>
            <person name="Gargeya S."/>
            <person name="Fitzgerald M."/>
            <person name="Haas B."/>
            <person name="Abouelleil A."/>
            <person name="Alvarado L."/>
            <person name="Arachchi H.M."/>
            <person name="Berlin A."/>
            <person name="Brown A."/>
            <person name="Chapman S.B."/>
            <person name="Chen Z."/>
            <person name="Dunbar C."/>
            <person name="Freedman E."/>
            <person name="Gearin G."/>
            <person name="Gellesch M."/>
            <person name="Goldberg J."/>
            <person name="Griggs A."/>
            <person name="Gujja S."/>
            <person name="Heiman D."/>
            <person name="Howarth C."/>
            <person name="Larson L."/>
            <person name="Lui A."/>
            <person name="MacDonald P.J.P."/>
            <person name="Mehta T."/>
            <person name="Montmayeur A."/>
            <person name="Murphy C."/>
            <person name="Neiman D."/>
            <person name="Pearson M."/>
            <person name="Priest M."/>
            <person name="Roberts A."/>
            <person name="Saif S."/>
            <person name="Shea T."/>
            <person name="Shenoy N."/>
            <person name="Sisk P."/>
            <person name="Stolte C."/>
            <person name="Sykes S."/>
            <person name="Yandava C."/>
            <person name="Wortman J."/>
            <person name="Nusbaum C."/>
            <person name="Birren B."/>
        </authorList>
    </citation>
    <scope>NUCLEOTIDE SEQUENCE</scope>
    <source>
        <strain evidence="2">ATCC 64411</strain>
    </source>
</reference>
<reference evidence="4" key="1">
    <citation type="submission" date="2010-05" db="EMBL/GenBank/DDBJ databases">
        <title>The genome sequence of Magnaporthe poae strain ATCC 64411.</title>
        <authorList>
            <person name="Ma L.-J."/>
            <person name="Dead R."/>
            <person name="Young S."/>
            <person name="Zeng Q."/>
            <person name="Koehrsen M."/>
            <person name="Alvarado L."/>
            <person name="Berlin A."/>
            <person name="Chapman S.B."/>
            <person name="Chen Z."/>
            <person name="Freedman E."/>
            <person name="Gellesch M."/>
            <person name="Goldberg J."/>
            <person name="Griggs A."/>
            <person name="Gujja S."/>
            <person name="Heilman E.R."/>
            <person name="Heiman D."/>
            <person name="Hepburn T."/>
            <person name="Howarth C."/>
            <person name="Jen D."/>
            <person name="Larson L."/>
            <person name="Mehta T."/>
            <person name="Neiman D."/>
            <person name="Pearson M."/>
            <person name="Roberts A."/>
            <person name="Saif S."/>
            <person name="Shea T."/>
            <person name="Shenoy N."/>
            <person name="Sisk P."/>
            <person name="Stolte C."/>
            <person name="Sykes S."/>
            <person name="Walk T."/>
            <person name="White J."/>
            <person name="Yandava C."/>
            <person name="Haas B."/>
            <person name="Nusbaum C."/>
            <person name="Birren B."/>
        </authorList>
    </citation>
    <scope>NUCLEOTIDE SEQUENCE [LARGE SCALE GENOMIC DNA]</scope>
    <source>
        <strain evidence="4">ATCC 64411 / 73-15</strain>
    </source>
</reference>
<evidence type="ECO:0000313" key="3">
    <source>
        <dbReference type="EnsemblFungi" id="MAPG_08509T0"/>
    </source>
</evidence>
<proteinExistence type="predicted"/>
<dbReference type="OrthoDB" id="5233232at2759"/>
<reference evidence="3" key="5">
    <citation type="submission" date="2015-06" db="UniProtKB">
        <authorList>
            <consortium name="EnsemblFungi"/>
        </authorList>
    </citation>
    <scope>IDENTIFICATION</scope>
    <source>
        <strain evidence="3">ATCC 64411</strain>
    </source>
</reference>
<sequence>MAPHVTGETPQTSAANGSKAPAASTKANRTQAATPHPILVEEEYGLVNALRDPDRYLRHLSQKMVEQRPWIAFDDIYNSLKCTCAAHSPPEPSSNEATKKGAFKAGCQTNSENVRSFGITSDFPASHRTFRDYNSVISYLVRVNPSRYKTWRELVANNGELPFPAECFTRGFFAARTALGHGTTRFTLKGGRKEKRWDLSLKKAKLGFLHHDPNTPNGKVDPFWDGFVEHQICQWQSIKTAVDGALRERRKGCPAEESEAEATAGKKRKRLSRADSNRYQDVRLGRAMKLLAGAASQEEVSTSDSDAQPVQAPSTPEDDQEMLDEEQPQGHTYTEGPNKNAAPPQQPGNDHSEPATEEEQIQAQLLRDMSITSESSHQGSKLPETPRHTSAPGPPQTYPGLSIEDAAKLERQRKIAEAVAQSHLRLKLLIAAQQANPGSYLITHDGLPRPHSHPPRANDTPTEHRQLGTPEIIWGTPRTPVLRTAQLPSTPQGRSITLVSPTRIKIEPPRIVRPVKTTTPRTARSVTASQDGCNSDVFYTPMTSTPTPNKRPRLE</sequence>
<evidence type="ECO:0000313" key="4">
    <source>
        <dbReference type="Proteomes" id="UP000011715"/>
    </source>
</evidence>
<dbReference type="EMBL" id="GL876973">
    <property type="protein sequence ID" value="KLU89538.1"/>
    <property type="molecule type" value="Genomic_DNA"/>
</dbReference>
<accession>A0A0C4E7J6</accession>
<reference evidence="2" key="2">
    <citation type="submission" date="2010-05" db="EMBL/GenBank/DDBJ databases">
        <title>The Genome Sequence of Magnaporthe poae strain ATCC 64411.</title>
        <authorList>
            <consortium name="The Broad Institute Genome Sequencing Platform"/>
            <consortium name="Broad Institute Genome Sequencing Center for Infectious Disease"/>
            <person name="Ma L.-J."/>
            <person name="Dead R."/>
            <person name="Young S."/>
            <person name="Zeng Q."/>
            <person name="Koehrsen M."/>
            <person name="Alvarado L."/>
            <person name="Berlin A."/>
            <person name="Chapman S.B."/>
            <person name="Chen Z."/>
            <person name="Freedman E."/>
            <person name="Gellesch M."/>
            <person name="Goldberg J."/>
            <person name="Griggs A."/>
            <person name="Gujja S."/>
            <person name="Heilman E.R."/>
            <person name="Heiman D."/>
            <person name="Hepburn T."/>
            <person name="Howarth C."/>
            <person name="Jen D."/>
            <person name="Larson L."/>
            <person name="Mehta T."/>
            <person name="Neiman D."/>
            <person name="Pearson M."/>
            <person name="Roberts A."/>
            <person name="Saif S."/>
            <person name="Shea T."/>
            <person name="Shenoy N."/>
            <person name="Sisk P."/>
            <person name="Stolte C."/>
            <person name="Sykes S."/>
            <person name="Walk T."/>
            <person name="White J."/>
            <person name="Yandava C."/>
            <person name="Haas B."/>
            <person name="Nusbaum C."/>
            <person name="Birren B."/>
        </authorList>
    </citation>
    <scope>NUCLEOTIDE SEQUENCE</scope>
    <source>
        <strain evidence="2">ATCC 64411</strain>
    </source>
</reference>
<dbReference type="AlphaFoldDB" id="A0A0C4E7J6"/>